<dbReference type="Proteomes" id="UP000489600">
    <property type="component" value="Unassembled WGS sequence"/>
</dbReference>
<feature type="transmembrane region" description="Helical" evidence="1">
    <location>
        <begin position="29"/>
        <end position="49"/>
    </location>
</feature>
<keyword evidence="1" id="KW-0812">Transmembrane</keyword>
<organism evidence="2 3">
    <name type="scientific">Arabis nemorensis</name>
    <dbReference type="NCBI Taxonomy" id="586526"/>
    <lineage>
        <taxon>Eukaryota</taxon>
        <taxon>Viridiplantae</taxon>
        <taxon>Streptophyta</taxon>
        <taxon>Embryophyta</taxon>
        <taxon>Tracheophyta</taxon>
        <taxon>Spermatophyta</taxon>
        <taxon>Magnoliopsida</taxon>
        <taxon>eudicotyledons</taxon>
        <taxon>Gunneridae</taxon>
        <taxon>Pentapetalae</taxon>
        <taxon>rosids</taxon>
        <taxon>malvids</taxon>
        <taxon>Brassicales</taxon>
        <taxon>Brassicaceae</taxon>
        <taxon>Arabideae</taxon>
        <taxon>Arabis</taxon>
    </lineage>
</organism>
<gene>
    <name evidence="2" type="ORF">ANE_LOCUS5943</name>
</gene>
<evidence type="ECO:0000313" key="2">
    <source>
        <dbReference type="EMBL" id="VVA95498.1"/>
    </source>
</evidence>
<keyword evidence="1" id="KW-1133">Transmembrane helix</keyword>
<keyword evidence="3" id="KW-1185">Reference proteome</keyword>
<dbReference type="PANTHER" id="PTHR35465">
    <property type="entry name" value="CAVEOLIN-1 PROTEIN"/>
    <property type="match status" value="1"/>
</dbReference>
<accession>A0A565B1G4</accession>
<evidence type="ECO:0000256" key="1">
    <source>
        <dbReference type="SAM" id="Phobius"/>
    </source>
</evidence>
<comment type="caution">
    <text evidence="2">The sequence shown here is derived from an EMBL/GenBank/DDBJ whole genome shotgun (WGS) entry which is preliminary data.</text>
</comment>
<dbReference type="EMBL" id="CABITT030000002">
    <property type="protein sequence ID" value="VVA95498.1"/>
    <property type="molecule type" value="Genomic_DNA"/>
</dbReference>
<reference evidence="2" key="1">
    <citation type="submission" date="2019-07" db="EMBL/GenBank/DDBJ databases">
        <authorList>
            <person name="Dittberner H."/>
        </authorList>
    </citation>
    <scope>NUCLEOTIDE SEQUENCE [LARGE SCALE GENOMIC DNA]</scope>
</reference>
<keyword evidence="1" id="KW-0472">Membrane</keyword>
<dbReference type="PANTHER" id="PTHR35465:SF1">
    <property type="entry name" value="PHOSPHATIDYLINOSITOL-GLYCAN BIOSYNTHESIS CLASS X PROTEIN"/>
    <property type="match status" value="1"/>
</dbReference>
<protein>
    <submittedName>
        <fullName evidence="2">Uncharacterized protein</fullName>
    </submittedName>
</protein>
<evidence type="ECO:0000313" key="3">
    <source>
        <dbReference type="Proteomes" id="UP000489600"/>
    </source>
</evidence>
<proteinExistence type="predicted"/>
<dbReference type="AlphaFoldDB" id="A0A565B1G4"/>
<name>A0A565B1G4_9BRAS</name>
<dbReference type="OrthoDB" id="3360032at2759"/>
<sequence length="175" mass="20461">MCLSLIVYPKTPSFYFSLPHFTLVSDYKLGIRHLLLLCLVVFINGLPCLGHENMFDVKALYVGNESCKETLPLQSGSRVYKLERLKSNSWYEVKISYPASIPARFSLQLLKNSEMVVLKLNQMRRLLDTKKLIFKAESTLQELTIRLDCMFWLPWNPRGSWQYRIRKKDLSSFTT</sequence>